<dbReference type="RefSeq" id="WP_068332382.1">
    <property type="nucleotide sequence ID" value="NZ_LQBP01000001.1"/>
</dbReference>
<name>A0A0X3U549_9RHOB</name>
<gene>
    <name evidence="1" type="ORF">AVO44_03220</name>
</gene>
<dbReference type="OrthoDB" id="288532at2"/>
<protein>
    <submittedName>
        <fullName evidence="1">Type II secretory pathway, pullulanase PulA</fullName>
    </submittedName>
</protein>
<dbReference type="SUPFAM" id="SSF52540">
    <property type="entry name" value="P-loop containing nucleoside triphosphate hydrolases"/>
    <property type="match status" value="1"/>
</dbReference>
<reference evidence="2" key="1">
    <citation type="submission" date="2015-12" db="EMBL/GenBank/DDBJ databases">
        <authorList>
            <person name="Zhang G."/>
            <person name="Stingl U."/>
        </authorList>
    </citation>
    <scope>NUCLEOTIDE SEQUENCE [LARGE SCALE GENOMIC DNA]</scope>
    <source>
        <strain evidence="2">ZGT108</strain>
    </source>
</reference>
<proteinExistence type="predicted"/>
<evidence type="ECO:0000313" key="1">
    <source>
        <dbReference type="EMBL" id="KUJ82281.1"/>
    </source>
</evidence>
<dbReference type="InterPro" id="IPR027417">
    <property type="entry name" value="P-loop_NTPase"/>
</dbReference>
<dbReference type="AlphaFoldDB" id="A0A0X3U549"/>
<dbReference type="GO" id="GO:0008146">
    <property type="term" value="F:sulfotransferase activity"/>
    <property type="evidence" value="ECO:0007669"/>
    <property type="project" value="InterPro"/>
</dbReference>
<dbReference type="Proteomes" id="UP000053690">
    <property type="component" value="Unassembled WGS sequence"/>
</dbReference>
<dbReference type="Pfam" id="PF03567">
    <property type="entry name" value="Sulfotransfer_2"/>
    <property type="match status" value="1"/>
</dbReference>
<keyword evidence="2" id="KW-1185">Reference proteome</keyword>
<evidence type="ECO:0000313" key="2">
    <source>
        <dbReference type="Proteomes" id="UP000053690"/>
    </source>
</evidence>
<dbReference type="EMBL" id="LQBP01000001">
    <property type="protein sequence ID" value="KUJ82281.1"/>
    <property type="molecule type" value="Genomic_DNA"/>
</dbReference>
<dbReference type="InterPro" id="IPR005331">
    <property type="entry name" value="Sulfotransferase"/>
</dbReference>
<dbReference type="Gene3D" id="3.40.50.300">
    <property type="entry name" value="P-loop containing nucleotide triphosphate hydrolases"/>
    <property type="match status" value="1"/>
</dbReference>
<dbReference type="STRING" id="1685378.AVO44_03220"/>
<organism evidence="1 2">
    <name type="scientific">Ruegeria profundi</name>
    <dbReference type="NCBI Taxonomy" id="1685378"/>
    <lineage>
        <taxon>Bacteria</taxon>
        <taxon>Pseudomonadati</taxon>
        <taxon>Pseudomonadota</taxon>
        <taxon>Alphaproteobacteria</taxon>
        <taxon>Rhodobacterales</taxon>
        <taxon>Roseobacteraceae</taxon>
        <taxon>Ruegeria</taxon>
    </lineage>
</organism>
<comment type="caution">
    <text evidence="1">The sequence shown here is derived from an EMBL/GenBank/DDBJ whole genome shotgun (WGS) entry which is preliminary data.</text>
</comment>
<sequence length="220" mass="25681">MIISRGRRYVFVHIPKTGGTSLAQALEDRAMKDDILFGDTPKAIKRRKRAKALTGKGRLWKHSTLADIDGVLSIDELQSLTTFTMVRNPWDRIVSYYHWLRVQRFDHPAVSLAQRLNFEEFVLHRDTVKSFRLNPARRYMTRADGVEQCQHYIRLEQFNQDANALFDHLGFNLTLPRLNRSQRQKDYRHYYTDRSASVVAEACNEDIARFGYAFDPEGEA</sequence>
<accession>A0A0X3U549</accession>
<dbReference type="GO" id="GO:0016020">
    <property type="term" value="C:membrane"/>
    <property type="evidence" value="ECO:0007669"/>
    <property type="project" value="InterPro"/>
</dbReference>